<gene>
    <name evidence="2" type="ORF">GMBLW1_26230</name>
</gene>
<evidence type="ECO:0000313" key="2">
    <source>
        <dbReference type="EMBL" id="VIP01337.1"/>
    </source>
</evidence>
<protein>
    <submittedName>
        <fullName evidence="2">Uncharacterized protein</fullName>
    </submittedName>
</protein>
<feature type="compositionally biased region" description="Low complexity" evidence="1">
    <location>
        <begin position="435"/>
        <end position="459"/>
    </location>
</feature>
<dbReference type="Proteomes" id="UP000464378">
    <property type="component" value="Chromosome"/>
</dbReference>
<proteinExistence type="predicted"/>
<feature type="compositionally biased region" description="Low complexity" evidence="1">
    <location>
        <begin position="62"/>
        <end position="88"/>
    </location>
</feature>
<dbReference type="KEGG" id="tim:GMBLW1_26230"/>
<dbReference type="EMBL" id="LR593887">
    <property type="protein sequence ID" value="VTR98104.1"/>
    <property type="molecule type" value="Genomic_DNA"/>
</dbReference>
<dbReference type="EMBL" id="LR586016">
    <property type="protein sequence ID" value="VIP01337.1"/>
    <property type="molecule type" value="Genomic_DNA"/>
</dbReference>
<keyword evidence="3" id="KW-1185">Reference proteome</keyword>
<organism evidence="2">
    <name type="scientific">Tuwongella immobilis</name>
    <dbReference type="NCBI Taxonomy" id="692036"/>
    <lineage>
        <taxon>Bacteria</taxon>
        <taxon>Pseudomonadati</taxon>
        <taxon>Planctomycetota</taxon>
        <taxon>Planctomycetia</taxon>
        <taxon>Gemmatales</taxon>
        <taxon>Gemmataceae</taxon>
        <taxon>Tuwongella</taxon>
    </lineage>
</organism>
<evidence type="ECO:0000313" key="3">
    <source>
        <dbReference type="Proteomes" id="UP000464378"/>
    </source>
</evidence>
<sequence length="600" mass="64023">MNPAWGNDDEDTSTGNPAFPSRPGSSGQPRPPMPPQPSVTPPGSPPRPGQLPPMAPSPGWETTSSATGSPSAASAPAPAMGTASAATAPAKQRRFGVAGVIHRQGELQEPIAARGQLGVIRLVNSGVGYQPPPLPLTWAAVPAEIGRFDLLWPDPPEKARTLAQLRDDLRQQAPTISSSDHPLMQELNAVGFALVDLAKQLHAADWRLGLLQPDNVAIIPGGYPMLVYPLDLGFTWRGSYGSAPWNDSPGRPDWLQEDPRQNPAAAIWAVPPVHQQFAAPGGSDYPPLAPQTDVKLLTRLFAWLLTEQFMRELPEVSVSSRAYPLWQGLKSVNSLDQLANLLRESPLSSHFVAPRLPPPPPPPIQSQPVGMTGVPTGTGTTSANTPSGGAKAMMLVLGLLLFGGAGFAGWWFTQGPGAANREGTDIVALNTPPRGTASAPTTTGKPTTAKVPTTGPKTGELVPDLVKGLLNPNAPSKTPEMPNPPPVASKSLQETLDGLAKLPLPQQAATLAKLYADMPANERPRELEQARTGYITRWIARYQQLTTEASEDLARRNEIRTELQQLRLQIESLSKTPSTLASLREKEQQCLDIIMLRAAE</sequence>
<dbReference type="AlphaFoldDB" id="A0A6C2YIV1"/>
<feature type="compositionally biased region" description="Pro residues" evidence="1">
    <location>
        <begin position="29"/>
        <end position="56"/>
    </location>
</feature>
<name>A0A6C2YIV1_9BACT</name>
<feature type="region of interest" description="Disordered" evidence="1">
    <location>
        <begin position="1"/>
        <end position="88"/>
    </location>
</feature>
<accession>A0A6C2YIV1</accession>
<reference evidence="2" key="1">
    <citation type="submission" date="2019-04" db="EMBL/GenBank/DDBJ databases">
        <authorList>
            <consortium name="Science for Life Laboratories"/>
        </authorList>
    </citation>
    <scope>NUCLEOTIDE SEQUENCE</scope>
    <source>
        <strain evidence="2">MBLW1</strain>
    </source>
</reference>
<dbReference type="RefSeq" id="WP_162656553.1">
    <property type="nucleotide sequence ID" value="NZ_LR593887.1"/>
</dbReference>
<dbReference type="InParanoid" id="A0A6C2YIV1"/>
<evidence type="ECO:0000256" key="1">
    <source>
        <dbReference type="SAM" id="MobiDB-lite"/>
    </source>
</evidence>
<feature type="region of interest" description="Disordered" evidence="1">
    <location>
        <begin position="431"/>
        <end position="459"/>
    </location>
</feature>